<proteinExistence type="predicted"/>
<dbReference type="InterPro" id="IPR052712">
    <property type="entry name" value="Acid_resist_chaperone_HdeD"/>
</dbReference>
<comment type="caution">
    <text evidence="2">The sequence shown here is derived from an EMBL/GenBank/DDBJ whole genome shotgun (WGS) entry which is preliminary data.</text>
</comment>
<organism evidence="2 3">
    <name type="scientific">Actinokineospora soli</name>
    <dbReference type="NCBI Taxonomy" id="1048753"/>
    <lineage>
        <taxon>Bacteria</taxon>
        <taxon>Bacillati</taxon>
        <taxon>Actinomycetota</taxon>
        <taxon>Actinomycetes</taxon>
        <taxon>Pseudonocardiales</taxon>
        <taxon>Pseudonocardiaceae</taxon>
        <taxon>Actinokineospora</taxon>
    </lineage>
</organism>
<keyword evidence="1" id="KW-0472">Membrane</keyword>
<name>A0ABW2TQX5_9PSEU</name>
<gene>
    <name evidence="2" type="ORF">ACFQV2_22935</name>
</gene>
<evidence type="ECO:0000256" key="1">
    <source>
        <dbReference type="SAM" id="Phobius"/>
    </source>
</evidence>
<feature type="transmembrane region" description="Helical" evidence="1">
    <location>
        <begin position="38"/>
        <end position="57"/>
    </location>
</feature>
<reference evidence="3" key="1">
    <citation type="journal article" date="2019" name="Int. J. Syst. Evol. Microbiol.">
        <title>The Global Catalogue of Microorganisms (GCM) 10K type strain sequencing project: providing services to taxonomists for standard genome sequencing and annotation.</title>
        <authorList>
            <consortium name="The Broad Institute Genomics Platform"/>
            <consortium name="The Broad Institute Genome Sequencing Center for Infectious Disease"/>
            <person name="Wu L."/>
            <person name="Ma J."/>
        </authorList>
    </citation>
    <scope>NUCLEOTIDE SEQUENCE [LARGE SCALE GENOMIC DNA]</scope>
    <source>
        <strain evidence="3">JCM 17695</strain>
    </source>
</reference>
<feature type="transmembrane region" description="Helical" evidence="1">
    <location>
        <begin position="122"/>
        <end position="140"/>
    </location>
</feature>
<dbReference type="Proteomes" id="UP001596512">
    <property type="component" value="Unassembled WGS sequence"/>
</dbReference>
<accession>A0ABW2TQX5</accession>
<feature type="transmembrane region" description="Helical" evidence="1">
    <location>
        <begin position="146"/>
        <end position="169"/>
    </location>
</feature>
<keyword evidence="1" id="KW-0812">Transmembrane</keyword>
<feature type="transmembrane region" description="Helical" evidence="1">
    <location>
        <begin position="64"/>
        <end position="84"/>
    </location>
</feature>
<keyword evidence="3" id="KW-1185">Reference proteome</keyword>
<feature type="transmembrane region" description="Helical" evidence="1">
    <location>
        <begin position="12"/>
        <end position="32"/>
    </location>
</feature>
<dbReference type="EMBL" id="JBHTEY010000004">
    <property type="protein sequence ID" value="MFC7615916.1"/>
    <property type="molecule type" value="Genomic_DNA"/>
</dbReference>
<sequence length="182" mass="19437">MIHELARRWPLMVARGAVALLFGVLALVWPGVTLLTLVFLWGAYTVVDGVIALAVAVRGETDHRLTMGLVGALGVLAGLVAFIWPGITALVLLVVIAVWAIVVGVLQVVAAIRLRKVITDEWFLAVSGLLAVALGVLLLFRPDEGALALVVTIAMFAILWGISLVLFGLRLRKVDRDGVYAP</sequence>
<dbReference type="PANTHER" id="PTHR34989:SF1">
    <property type="entry name" value="PROTEIN HDED"/>
    <property type="match status" value="1"/>
</dbReference>
<feature type="transmembrane region" description="Helical" evidence="1">
    <location>
        <begin position="90"/>
        <end position="110"/>
    </location>
</feature>
<evidence type="ECO:0000313" key="2">
    <source>
        <dbReference type="EMBL" id="MFC7615916.1"/>
    </source>
</evidence>
<keyword evidence="1" id="KW-1133">Transmembrane helix</keyword>
<dbReference type="Pfam" id="PF03729">
    <property type="entry name" value="DUF308"/>
    <property type="match status" value="1"/>
</dbReference>
<protein>
    <submittedName>
        <fullName evidence="2">HdeD family acid-resistance protein</fullName>
    </submittedName>
</protein>
<dbReference type="InterPro" id="IPR005325">
    <property type="entry name" value="DUF308_memb"/>
</dbReference>
<dbReference type="PANTHER" id="PTHR34989">
    <property type="entry name" value="PROTEIN HDED"/>
    <property type="match status" value="1"/>
</dbReference>
<evidence type="ECO:0000313" key="3">
    <source>
        <dbReference type="Proteomes" id="UP001596512"/>
    </source>
</evidence>